<sequence length="1869" mass="206785">MAPIPSLELDLAKCFAGEQQLISWDVAYNALCDPKTASKSTPLRNFLSAEENLDILSRPWRPFADPSTQEKSRFETSTAPVNVTPSSNASYNIEHIKDDSLWLSKQANISEYQALRLVVQEWQTRPTTQLLSGLTEEEVLSVQEAAGWSNLGTSTFVPNSSILGNPSTLNLQTDAHFDSVDQRRLRIIDVYYSTRASILRVSQLLLTWGSARDLRKKPFYPNEYRICEDWLEQMGQAIAVKQNQKEANTNNANALDKCIEAIKVTLGVMNQGFGWETSESTQEAASARWLQGQTAELLHILHISLVHADLISREYIPAITIEAWFDTISETNFFRDFPIFTPSQQPMVPLIQLLTSLVSVAVLKIYLVVDDLHTGRYNAWQPSVYVLDPGTVERLTACFFNAVQAGPSPATPPAMAWAIITGQMSGYAHALEEDRDRLIDDDPRGRSSLPAPSALEEAMLPLIRAETGESSPSQELAFACAQLGVLRLIAQLLDIGMAGFGTVVDQISRDQFRLLFLYLIRSGLSVGTLDYTPDLIVTAHSILAGDRTFRNWTSKHMVLHADPVVSFCYADEEVLRPLLISEARLRYPYELTPFLKFFSALTRGQKAGEEGEPLLLADLRNMNTFMQRFPPGFQDYRLEREDENANRIALKNDFPQFIKSTSSGFSSQRRLLGSMAHQGAHDSMVLPANIKGTVVDDSEEPFIAVWHYRHSVLQYLTQLLSTYVVGNEKVENSTKEPTSLDSATEIVGFFADLLHSSLQTFQAQGDERTCSSDLLEALEISIGDTNDTVGLVFAIFEQALLHLSQEPSNEGLLELLINCIYFVQALVAIAPNRVWPWLARSRLLQVDSNGGSLAAVLIGTEMVLGRYDFLIGCIRLFSSLVDDAVERSVSRKTSSKALTRFNAATITTSGTSDKTMSDTLLSFGRTLASIYEGSLGWKYNRIEDRLEINIGICEAFTNILRLAYSVDDTPKLSDKLTKLIAPVAEYITELYLTKSENDLPTNPILSSLLSGADIIKSSLLTSSAALWKHQTRSTLELSNVLVRVAMLSGKPWTHLEQQLFKATPLLTRLYATSDVWKSPVVLLLETLVSGATRIAEEEMQEQTKPGENKNTTEPPSLLGHLGPRTAKNFMSVLSQLDEPLRIVDIQKNVWNLLSAVVTCRQQWFALYLLTGTTPRENMRAKPGPAAEGTKSKALLSRALSALSNMDLDGPNRPWPLYNAMLGFITSAQNNWSWAMGDLRERKDFLDQLLAFLRWMAKQPREPKTDAAAEIRAHQNRFASLAAEILAMHLHSCRQIGDAMPLKDIVSSLYFFEDNALRLPSLNSSLQTNLKTNINSTFPSVVLPNIKRTRLFPASLGQSFFYDIALADKLLRFDNKWTGSKPGQGFKSEVIRANVNLSLVESQVQLLDSWKLLSIELSHVVSKDDRLVTALVGVVRDCMRANAESALPEALFSKLMVDRADLAYVLLKKLVEAKINPPEARALLGPIWDAIRASTLDFDTVFSGAQADYYRSLLRILFLALHFHLENDSDPADEASFRTSFRAGMAQSGNDRSGPISSKLLEILTDTVAKGFRSLATQLHAEPDSVTPSDFALLTALLQRIIAIPEMSKFQTQAALLFANNNTVRYATSLFSWSDRLTLSNGNGVADPVYGELSLLFILSLSSLHSLAETMAVEGILSQLNTANLMNYYRRNHGMGPFDSPYRLHSIWTKGILPLCLNLLLSVGAPIAGEISSFLNQFPEQLQRSSNALNSRYPTKITLSIASETHSLALLSSILDNFRAQGPRLGIQASDVPALEWDRENVKEDIEGWMARKGALRERVVIDAGQEREGVEQRVLSELVAAGACLGWKSGSGATGGAVAGGGGGAGSSS</sequence>
<feature type="region of interest" description="Disordered" evidence="10">
    <location>
        <begin position="1097"/>
        <end position="1120"/>
    </location>
</feature>
<dbReference type="InterPro" id="IPR018864">
    <property type="entry name" value="Nucleoporin_Nup188_N"/>
</dbReference>
<accession>A0A9W4UB01</accession>
<dbReference type="InterPro" id="IPR048883">
    <property type="entry name" value="Nup188_N-subdom_III"/>
</dbReference>
<feature type="domain" description="Nucleoporin Nup188 N-terminal" evidence="11">
    <location>
        <begin position="51"/>
        <end position="420"/>
    </location>
</feature>
<organism evidence="14 15">
    <name type="scientific">Periconia digitata</name>
    <dbReference type="NCBI Taxonomy" id="1303443"/>
    <lineage>
        <taxon>Eukaryota</taxon>
        <taxon>Fungi</taxon>
        <taxon>Dikarya</taxon>
        <taxon>Ascomycota</taxon>
        <taxon>Pezizomycotina</taxon>
        <taxon>Dothideomycetes</taxon>
        <taxon>Pleosporomycetidae</taxon>
        <taxon>Pleosporales</taxon>
        <taxon>Massarineae</taxon>
        <taxon>Periconiaceae</taxon>
        <taxon>Periconia</taxon>
    </lineage>
</organism>
<evidence type="ECO:0000313" key="14">
    <source>
        <dbReference type="EMBL" id="CAI6332725.1"/>
    </source>
</evidence>
<dbReference type="Gene3D" id="1.25.10.70">
    <property type="match status" value="1"/>
</dbReference>
<protein>
    <recommendedName>
        <fullName evidence="9">Nucleoporin NUP188</fullName>
    </recommendedName>
</protein>
<evidence type="ECO:0000313" key="15">
    <source>
        <dbReference type="Proteomes" id="UP001152607"/>
    </source>
</evidence>
<dbReference type="Proteomes" id="UP001152607">
    <property type="component" value="Unassembled WGS sequence"/>
</dbReference>
<dbReference type="Pfam" id="PF18378">
    <property type="entry name" value="Nup188_C"/>
    <property type="match status" value="1"/>
</dbReference>
<evidence type="ECO:0000256" key="6">
    <source>
        <dbReference type="ARBA" id="ARBA00023132"/>
    </source>
</evidence>
<evidence type="ECO:0000259" key="12">
    <source>
        <dbReference type="Pfam" id="PF18378"/>
    </source>
</evidence>
<evidence type="ECO:0000256" key="1">
    <source>
        <dbReference type="ARBA" id="ARBA00004567"/>
    </source>
</evidence>
<dbReference type="PANTHER" id="PTHR31431:SF1">
    <property type="entry name" value="NUCLEOPORIN NUP188"/>
    <property type="match status" value="1"/>
</dbReference>
<evidence type="ECO:0000259" key="13">
    <source>
        <dbReference type="Pfam" id="PF21093"/>
    </source>
</evidence>
<dbReference type="GO" id="GO:0044611">
    <property type="term" value="C:nuclear pore inner ring"/>
    <property type="evidence" value="ECO:0007669"/>
    <property type="project" value="TreeGrafter"/>
</dbReference>
<keyword evidence="7" id="KW-0539">Nucleus</keyword>
<dbReference type="GO" id="GO:0017056">
    <property type="term" value="F:structural constituent of nuclear pore"/>
    <property type="evidence" value="ECO:0007669"/>
    <property type="project" value="InterPro"/>
</dbReference>
<dbReference type="GO" id="GO:0051028">
    <property type="term" value="P:mRNA transport"/>
    <property type="evidence" value="ECO:0007669"/>
    <property type="project" value="UniProtKB-KW"/>
</dbReference>
<evidence type="ECO:0000256" key="5">
    <source>
        <dbReference type="ARBA" id="ARBA00023010"/>
    </source>
</evidence>
<keyword evidence="4" id="KW-0653">Protein transport</keyword>
<dbReference type="InterPro" id="IPR044840">
    <property type="entry name" value="Nup188"/>
</dbReference>
<comment type="caution">
    <text evidence="14">The sequence shown here is derived from an EMBL/GenBank/DDBJ whole genome shotgun (WGS) entry which is preliminary data.</text>
</comment>
<keyword evidence="6" id="KW-0906">Nuclear pore complex</keyword>
<keyword evidence="5" id="KW-0811">Translocation</keyword>
<keyword evidence="2" id="KW-0813">Transport</keyword>
<keyword evidence="15" id="KW-1185">Reference proteome</keyword>
<dbReference type="GO" id="GO:0006606">
    <property type="term" value="P:protein import into nucleus"/>
    <property type="evidence" value="ECO:0007669"/>
    <property type="project" value="TreeGrafter"/>
</dbReference>
<reference evidence="14" key="1">
    <citation type="submission" date="2023-01" db="EMBL/GenBank/DDBJ databases">
        <authorList>
            <person name="Van Ghelder C."/>
            <person name="Rancurel C."/>
        </authorList>
    </citation>
    <scope>NUCLEOTIDE SEQUENCE</scope>
    <source>
        <strain evidence="14">CNCM I-4278</strain>
    </source>
</reference>
<evidence type="ECO:0000259" key="11">
    <source>
        <dbReference type="Pfam" id="PF10487"/>
    </source>
</evidence>
<comment type="subcellular location">
    <subcellularLocation>
        <location evidence="1">Nucleus</location>
        <location evidence="1">Nuclear pore complex</location>
    </subcellularLocation>
</comment>
<comment type="similarity">
    <text evidence="8">Belongs to the Nup188 family.</text>
</comment>
<dbReference type="GO" id="GO:0006405">
    <property type="term" value="P:RNA export from nucleus"/>
    <property type="evidence" value="ECO:0007669"/>
    <property type="project" value="TreeGrafter"/>
</dbReference>
<proteinExistence type="inferred from homology"/>
<evidence type="ECO:0000256" key="8">
    <source>
        <dbReference type="ARBA" id="ARBA00038387"/>
    </source>
</evidence>
<dbReference type="Pfam" id="PF21093">
    <property type="entry name" value="Nup188_N-subdom_III"/>
    <property type="match status" value="1"/>
</dbReference>
<evidence type="ECO:0000256" key="9">
    <source>
        <dbReference type="ARBA" id="ARBA00040174"/>
    </source>
</evidence>
<evidence type="ECO:0000256" key="2">
    <source>
        <dbReference type="ARBA" id="ARBA00022448"/>
    </source>
</evidence>
<name>A0A9W4UB01_9PLEO</name>
<evidence type="ECO:0000256" key="3">
    <source>
        <dbReference type="ARBA" id="ARBA00022816"/>
    </source>
</evidence>
<feature type="domain" description="Nucleoporin Nup188 N-terminal subdomain III" evidence="13">
    <location>
        <begin position="748"/>
        <end position="1171"/>
    </location>
</feature>
<dbReference type="Pfam" id="PF10487">
    <property type="entry name" value="Nup188_N"/>
    <property type="match status" value="1"/>
</dbReference>
<gene>
    <name evidence="14" type="ORF">PDIGIT_LOCUS5755</name>
</gene>
<keyword evidence="3" id="KW-0509">mRNA transport</keyword>
<dbReference type="PANTHER" id="PTHR31431">
    <property type="entry name" value="NUCLEOPORIN NUP188 HOMOLOG"/>
    <property type="match status" value="1"/>
</dbReference>
<dbReference type="OrthoDB" id="102511at2759"/>
<dbReference type="EMBL" id="CAOQHR010000003">
    <property type="protein sequence ID" value="CAI6332725.1"/>
    <property type="molecule type" value="Genomic_DNA"/>
</dbReference>
<feature type="domain" description="Nuclear pore protein Nup188 C-terminal" evidence="12">
    <location>
        <begin position="1482"/>
        <end position="1834"/>
    </location>
</feature>
<evidence type="ECO:0000256" key="7">
    <source>
        <dbReference type="ARBA" id="ARBA00023242"/>
    </source>
</evidence>
<evidence type="ECO:0000256" key="4">
    <source>
        <dbReference type="ARBA" id="ARBA00022927"/>
    </source>
</evidence>
<evidence type="ECO:0000256" key="10">
    <source>
        <dbReference type="SAM" id="MobiDB-lite"/>
    </source>
</evidence>
<feature type="compositionally biased region" description="Polar residues" evidence="10">
    <location>
        <begin position="1102"/>
        <end position="1114"/>
    </location>
</feature>
<dbReference type="InterPro" id="IPR041634">
    <property type="entry name" value="Nup188_C"/>
</dbReference>